<dbReference type="EMBL" id="LLXH01000439">
    <property type="protein sequence ID" value="PKC66776.1"/>
    <property type="molecule type" value="Genomic_DNA"/>
</dbReference>
<proteinExistence type="predicted"/>
<protein>
    <recommendedName>
        <fullName evidence="5">Protein kinase domain-containing protein</fullName>
    </recommendedName>
</protein>
<dbReference type="AlphaFoldDB" id="A0A2N0P952"/>
<dbReference type="InterPro" id="IPR011009">
    <property type="entry name" value="Kinase-like_dom_sf"/>
</dbReference>
<dbReference type="VEuPathDB" id="FungiDB:FUN_005407"/>
<dbReference type="Proteomes" id="UP000232688">
    <property type="component" value="Unassembled WGS sequence"/>
</dbReference>
<dbReference type="VEuPathDB" id="FungiDB:RhiirA1_535380"/>
<dbReference type="SUPFAM" id="SSF56112">
    <property type="entry name" value="Protein kinase-like (PK-like)"/>
    <property type="match status" value="1"/>
</dbReference>
<reference evidence="2 3" key="3">
    <citation type="submission" date="2017-10" db="EMBL/GenBank/DDBJ databases">
        <title>Extensive intraspecific genome diversity in a model arbuscular mycorrhizal fungus.</title>
        <authorList>
            <person name="Chen E.C.H."/>
            <person name="Morin E."/>
            <person name="Baudet D."/>
            <person name="Noel J."/>
            <person name="Ndikumana S."/>
            <person name="Charron P."/>
            <person name="St-Onge C."/>
            <person name="Giorgi J."/>
            <person name="Grigoriev I.V."/>
            <person name="Roux C."/>
            <person name="Martin F.M."/>
            <person name="Corradi N."/>
        </authorList>
    </citation>
    <scope>NUCLEOTIDE SEQUENCE [LARGE SCALE GENOMIC DNA]</scope>
    <source>
        <strain evidence="2 3">A1</strain>
    </source>
</reference>
<reference evidence="1 4" key="1">
    <citation type="submission" date="2016-04" db="EMBL/GenBank/DDBJ databases">
        <title>Genome analyses suggest a sexual origin of heterokaryosis in a supposedly ancient asexual fungus.</title>
        <authorList>
            <person name="Ropars J."/>
            <person name="Sedzielewska K."/>
            <person name="Noel J."/>
            <person name="Charron P."/>
            <person name="Farinelli L."/>
            <person name="Marton T."/>
            <person name="Kruger M."/>
            <person name="Pelin A."/>
            <person name="Brachmann A."/>
            <person name="Corradi N."/>
        </authorList>
    </citation>
    <scope>NUCLEOTIDE SEQUENCE [LARGE SCALE GENOMIC DNA]</scope>
    <source>
        <strain evidence="1 4">A5</strain>
    </source>
</reference>
<organism evidence="1 4">
    <name type="scientific">Rhizophagus irregularis</name>
    <dbReference type="NCBI Taxonomy" id="588596"/>
    <lineage>
        <taxon>Eukaryota</taxon>
        <taxon>Fungi</taxon>
        <taxon>Fungi incertae sedis</taxon>
        <taxon>Mucoromycota</taxon>
        <taxon>Glomeromycotina</taxon>
        <taxon>Glomeromycetes</taxon>
        <taxon>Glomerales</taxon>
        <taxon>Glomeraceae</taxon>
        <taxon>Rhizophagus</taxon>
    </lineage>
</organism>
<dbReference type="Proteomes" id="UP000232722">
    <property type="component" value="Unassembled WGS sequence"/>
</dbReference>
<comment type="caution">
    <text evidence="1">The sequence shown here is derived from an EMBL/GenBank/DDBJ whole genome shotgun (WGS) entry which is preliminary data.</text>
</comment>
<evidence type="ECO:0000313" key="2">
    <source>
        <dbReference type="EMBL" id="PKC66776.1"/>
    </source>
</evidence>
<dbReference type="EMBL" id="LLXJ01001198">
    <property type="protein sequence ID" value="PKC03360.1"/>
    <property type="molecule type" value="Genomic_DNA"/>
</dbReference>
<dbReference type="Gene3D" id="1.10.510.10">
    <property type="entry name" value="Transferase(Phosphotransferase) domain 1"/>
    <property type="match status" value="1"/>
</dbReference>
<evidence type="ECO:0000313" key="3">
    <source>
        <dbReference type="Proteomes" id="UP000232688"/>
    </source>
</evidence>
<name>A0A2N0P952_9GLOM</name>
<reference evidence="1 4" key="2">
    <citation type="submission" date="2017-09" db="EMBL/GenBank/DDBJ databases">
        <title>Extensive intraspecific genome diversity in a model arbuscular mycorrhizal fungus.</title>
        <authorList>
            <person name="Chen E.C."/>
            <person name="Morin E."/>
            <person name="Beaudet D."/>
            <person name="Noel J."/>
            <person name="Ndikumana S."/>
            <person name="Charron P."/>
            <person name="St-Onge C."/>
            <person name="Giorgi J."/>
            <person name="Grigoriev I.V."/>
            <person name="Roux C."/>
            <person name="Martin F.M."/>
            <person name="Corradi N."/>
        </authorList>
    </citation>
    <scope>NUCLEOTIDE SEQUENCE [LARGE SCALE GENOMIC DNA]</scope>
    <source>
        <strain evidence="1 4">A5</strain>
    </source>
</reference>
<gene>
    <name evidence="2" type="ORF">RhiirA1_535380</name>
    <name evidence="1" type="ORF">RhiirA5_503475</name>
</gene>
<evidence type="ECO:0000313" key="4">
    <source>
        <dbReference type="Proteomes" id="UP000232722"/>
    </source>
</evidence>
<evidence type="ECO:0008006" key="5">
    <source>
        <dbReference type="Google" id="ProtNLM"/>
    </source>
</evidence>
<sequence length="272" mass="31611">MLSGQNYAELCWNKYVKRCLISELQVQCRVRLAAVGGLVGKEYKANWKQNGECLVLKSFNLDNVKEINYEIILKLLDEEYLLVKEYAEGGTLRNYLETKFLSLNWENKYGLALQFRRIRDAGQIEENKHIEMQKESDIYGIWMLFWELSSGKKSFADIKYDLSLAERIAKGLREEILVKGTPEGYSDLYKTELWIILNGHEIESSKRAIKFNEALEPSDIFINFPVADIIEKILKFPFPLLYLLVKEACAIMGQIEKGKVHHVYPSLLLQDR</sequence>
<accession>A0A2N0P952</accession>
<evidence type="ECO:0000313" key="1">
    <source>
        <dbReference type="EMBL" id="PKC03360.1"/>
    </source>
</evidence>
<reference evidence="2 3" key="4">
    <citation type="submission" date="2017-10" db="EMBL/GenBank/DDBJ databases">
        <title>Genome analyses suggest a sexual origin of heterokaryosis in a supposedly ancient asexual fungus.</title>
        <authorList>
            <person name="Corradi N."/>
            <person name="Sedzielewska K."/>
            <person name="Noel J."/>
            <person name="Charron P."/>
            <person name="Farinelli L."/>
            <person name="Marton T."/>
            <person name="Kruger M."/>
            <person name="Pelin A."/>
            <person name="Brachmann A."/>
            <person name="Corradi N."/>
        </authorList>
    </citation>
    <scope>NUCLEOTIDE SEQUENCE [LARGE SCALE GENOMIC DNA]</scope>
    <source>
        <strain evidence="2 3">A1</strain>
    </source>
</reference>